<dbReference type="STRING" id="411945.GA0061102_102225"/>
<organism evidence="5 6">
    <name type="scientific">Rhizobium miluonense</name>
    <dbReference type="NCBI Taxonomy" id="411945"/>
    <lineage>
        <taxon>Bacteria</taxon>
        <taxon>Pseudomonadati</taxon>
        <taxon>Pseudomonadota</taxon>
        <taxon>Alphaproteobacteria</taxon>
        <taxon>Hyphomicrobiales</taxon>
        <taxon>Rhizobiaceae</taxon>
        <taxon>Rhizobium/Agrobacterium group</taxon>
        <taxon>Rhizobium</taxon>
    </lineage>
</organism>
<dbReference type="PANTHER" id="PTHR30576">
    <property type="entry name" value="COLANIC BIOSYNTHESIS UDP-GLUCOSE LIPID CARRIER TRANSFERASE"/>
    <property type="match status" value="1"/>
</dbReference>
<keyword evidence="3" id="KW-1133">Transmembrane helix</keyword>
<dbReference type="Pfam" id="PF02397">
    <property type="entry name" value="Bac_transf"/>
    <property type="match status" value="1"/>
</dbReference>
<keyword evidence="2" id="KW-0270">Exopolysaccharide synthesis</keyword>
<keyword evidence="3" id="KW-0812">Transmembrane</keyword>
<evidence type="ECO:0000313" key="6">
    <source>
        <dbReference type="Proteomes" id="UP000199435"/>
    </source>
</evidence>
<keyword evidence="6" id="KW-1185">Reference proteome</keyword>
<evidence type="ECO:0000259" key="4">
    <source>
        <dbReference type="Pfam" id="PF02397"/>
    </source>
</evidence>
<dbReference type="AlphaFoldDB" id="A0A1C3W397"/>
<dbReference type="Proteomes" id="UP000199435">
    <property type="component" value="Unassembled WGS sequence"/>
</dbReference>
<protein>
    <submittedName>
        <fullName evidence="5">O-antigen biosynthesis protein WbqP</fullName>
    </submittedName>
</protein>
<dbReference type="EMBL" id="FMAH01000022">
    <property type="protein sequence ID" value="SCB34436.1"/>
    <property type="molecule type" value="Genomic_DNA"/>
</dbReference>
<dbReference type="GO" id="GO:0000271">
    <property type="term" value="P:polysaccharide biosynthetic process"/>
    <property type="evidence" value="ECO:0007669"/>
    <property type="project" value="UniProtKB-KW"/>
</dbReference>
<evidence type="ECO:0000256" key="3">
    <source>
        <dbReference type="SAM" id="Phobius"/>
    </source>
</evidence>
<dbReference type="PANTHER" id="PTHR30576:SF10">
    <property type="entry name" value="SLL5057 PROTEIN"/>
    <property type="match status" value="1"/>
</dbReference>
<evidence type="ECO:0000313" key="5">
    <source>
        <dbReference type="EMBL" id="SCB34436.1"/>
    </source>
</evidence>
<feature type="domain" description="Bacterial sugar transferase" evidence="4">
    <location>
        <begin position="28"/>
        <end position="205"/>
    </location>
</feature>
<name>A0A1C3W397_9HYPH</name>
<feature type="transmembrane region" description="Helical" evidence="3">
    <location>
        <begin position="33"/>
        <end position="54"/>
    </location>
</feature>
<dbReference type="GO" id="GO:0016780">
    <property type="term" value="F:phosphotransferase activity, for other substituted phosphate groups"/>
    <property type="evidence" value="ECO:0007669"/>
    <property type="project" value="TreeGrafter"/>
</dbReference>
<accession>A0A1C3W397</accession>
<comment type="similarity">
    <text evidence="1">Belongs to the bacterial sugar transferase family.</text>
</comment>
<evidence type="ECO:0000256" key="2">
    <source>
        <dbReference type="ARBA" id="ARBA00023169"/>
    </source>
</evidence>
<evidence type="ECO:0000256" key="1">
    <source>
        <dbReference type="ARBA" id="ARBA00006464"/>
    </source>
</evidence>
<reference evidence="6" key="1">
    <citation type="submission" date="2016-08" db="EMBL/GenBank/DDBJ databases">
        <authorList>
            <person name="Varghese N."/>
            <person name="Submissions Spin"/>
        </authorList>
    </citation>
    <scope>NUCLEOTIDE SEQUENCE [LARGE SCALE GENOMIC DNA]</scope>
    <source>
        <strain evidence="6">HAMBI 2971</strain>
    </source>
</reference>
<gene>
    <name evidence="5" type="ORF">GA0061102_102225</name>
</gene>
<keyword evidence="3" id="KW-0472">Membrane</keyword>
<sequence>MDCTETIIGAAKRAPVRLSETMPYTIAKRLFDFLAAFAAIVVFSIPILLVAVAVRLTSPGPILYWSDRVGRQNQIFRMPKFRSMRTDTPAVATHLLKDAGAYLTPIGSFLRKSSLDELPQLWCILKGEMSVVGPRPALFNQHDLIALRTKRGIDALPPGLTGWAQVNGRDELPIPQKVALDEDYLRQRSFLFDLKIIALTALKVVRRDGVTH</sequence>
<dbReference type="InterPro" id="IPR003362">
    <property type="entry name" value="Bact_transf"/>
</dbReference>
<proteinExistence type="inferred from homology"/>